<comment type="function">
    <text evidence="7">Component of the Mediator complex, a coactivator involved in the regulated transcription of nearly all RNA polymerase II-dependent genes. Mediator functions as a bridge to convey information from gene-specific regulatory proteins to the basal RNA polymerase II transcription machinery. Mediator is recruited to promoters by direct interactions with regulatory proteins and serves as a scaffold for the assembly of a functional preinitiation complex with RNA polymerase II and the general transcription factors.</text>
</comment>
<dbReference type="PANTHER" id="PTHR35041:SF4">
    <property type="entry name" value="MEDIATOR OF RNA POLYMERASE II TRANSCRIPTION SUBUNIT 1"/>
    <property type="match status" value="1"/>
</dbReference>
<evidence type="ECO:0000256" key="6">
    <source>
        <dbReference type="ARBA" id="ARBA00023242"/>
    </source>
</evidence>
<feature type="compositionally biased region" description="Polar residues" evidence="8">
    <location>
        <begin position="1"/>
        <end position="22"/>
    </location>
</feature>
<dbReference type="AlphaFoldDB" id="A0A8H5ZYP0"/>
<feature type="compositionally biased region" description="Polar residues" evidence="8">
    <location>
        <begin position="30"/>
        <end position="43"/>
    </location>
</feature>
<feature type="region of interest" description="Disordered" evidence="8">
    <location>
        <begin position="1"/>
        <end position="58"/>
    </location>
</feature>
<evidence type="ECO:0000256" key="2">
    <source>
        <dbReference type="ARBA" id="ARBA00006210"/>
    </source>
</evidence>
<accession>A0A8H5ZYP0</accession>
<keyword evidence="4 7" id="KW-0010">Activator</keyword>
<feature type="compositionally biased region" description="Polar residues" evidence="8">
    <location>
        <begin position="566"/>
        <end position="589"/>
    </location>
</feature>
<dbReference type="GO" id="GO:0045944">
    <property type="term" value="P:positive regulation of transcription by RNA polymerase II"/>
    <property type="evidence" value="ECO:0007669"/>
    <property type="project" value="UniProtKB-ARBA"/>
</dbReference>
<evidence type="ECO:0000256" key="4">
    <source>
        <dbReference type="ARBA" id="ARBA00023159"/>
    </source>
</evidence>
<evidence type="ECO:0000256" key="8">
    <source>
        <dbReference type="SAM" id="MobiDB-lite"/>
    </source>
</evidence>
<feature type="region of interest" description="Disordered" evidence="8">
    <location>
        <begin position="566"/>
        <end position="606"/>
    </location>
</feature>
<evidence type="ECO:0000259" key="9">
    <source>
        <dbReference type="Pfam" id="PF10744"/>
    </source>
</evidence>
<keyword evidence="11" id="KW-1185">Reference proteome</keyword>
<name>A0A8H5ZYP0_PETAA</name>
<protein>
    <recommendedName>
        <fullName evidence="7">Mediator of RNA polymerase II transcription subunit 1</fullName>
    </recommendedName>
    <alternativeName>
        <fullName evidence="7">Mediator complex subunit 1</fullName>
    </alternativeName>
</protein>
<keyword evidence="3 7" id="KW-0805">Transcription regulation</keyword>
<proteinExistence type="inferred from homology"/>
<gene>
    <name evidence="10" type="ORF">ETB97_006674</name>
</gene>
<dbReference type="Pfam" id="PF10744">
    <property type="entry name" value="Med1"/>
    <property type="match status" value="1"/>
</dbReference>
<dbReference type="GO" id="GO:0003712">
    <property type="term" value="F:transcription coregulator activity"/>
    <property type="evidence" value="ECO:0007669"/>
    <property type="project" value="InterPro"/>
</dbReference>
<keyword evidence="6 7" id="KW-0539">Nucleus</keyword>
<dbReference type="PANTHER" id="PTHR35041">
    <property type="entry name" value="MEDIATOR OF RNA POLYMERASE II TRANSCRIPTION SUBUNIT 1"/>
    <property type="match status" value="1"/>
</dbReference>
<evidence type="ECO:0000256" key="3">
    <source>
        <dbReference type="ARBA" id="ARBA00023015"/>
    </source>
</evidence>
<dbReference type="EMBL" id="SPNV01000292">
    <property type="protein sequence ID" value="KAF5856849.1"/>
    <property type="molecule type" value="Genomic_DNA"/>
</dbReference>
<reference evidence="10 11" key="1">
    <citation type="submission" date="2019-04" db="EMBL/GenBank/DDBJ databases">
        <title>Aspergillus burnettii sp. nov., novel species from soil in southeast Queensland.</title>
        <authorList>
            <person name="Gilchrist C.L.M."/>
            <person name="Pitt J.I."/>
            <person name="Lange L."/>
            <person name="Lacey H.J."/>
            <person name="Vuong D."/>
            <person name="Midgley D.J."/>
            <person name="Greenfield P."/>
            <person name="Bradbury M."/>
            <person name="Lacey E."/>
            <person name="Busk P.K."/>
            <person name="Pilgaard B."/>
            <person name="Chooi Y.H."/>
            <person name="Piggott A.M."/>
        </authorList>
    </citation>
    <scope>NUCLEOTIDE SEQUENCE [LARGE SCALE GENOMIC DNA]</scope>
    <source>
        <strain evidence="10 11">FRR 5400</strain>
    </source>
</reference>
<dbReference type="GO" id="GO:0016592">
    <property type="term" value="C:mediator complex"/>
    <property type="evidence" value="ECO:0007669"/>
    <property type="project" value="InterPro"/>
</dbReference>
<organism evidence="10 11">
    <name type="scientific">Petromyces alliaceus</name>
    <name type="common">Aspergillus alliaceus</name>
    <dbReference type="NCBI Taxonomy" id="209559"/>
    <lineage>
        <taxon>Eukaryota</taxon>
        <taxon>Fungi</taxon>
        <taxon>Dikarya</taxon>
        <taxon>Ascomycota</taxon>
        <taxon>Pezizomycotina</taxon>
        <taxon>Eurotiomycetes</taxon>
        <taxon>Eurotiomycetidae</taxon>
        <taxon>Eurotiales</taxon>
        <taxon>Aspergillaceae</taxon>
        <taxon>Aspergillus</taxon>
        <taxon>Aspergillus subgen. Circumdati</taxon>
    </lineage>
</organism>
<sequence>MATPSSKQNPGATPTHLTSSPRPSGPMTRPISQKSPSTRTPSASGHAHGLQPTSAHQHATPLAATTGADDPVALSSPAALLALGGYGGISPSPAIHDALVAPGMHDNDIQALGMQGLKLGSARDSDEERRRHIDDVVQLLRARVAGRGVCREGIERLGDLEGFESIWQGDSLNIAGNFVDLEIDFYRAQNAVKDVSLNIATPEATDGERREATAVLKRDLIETPEDARRGSWKTLNNFHENLQWLAKHDRLSQEVNCFEAIEGLYESLKRVWDEEGNHRKFSGVHDHLCSGWVGKPCLHQGGRVGLSLDYWVHQARVLDAKQKKVSPDDMVIDQPSASSVGDEPGNYNGKWKIIIECEEGYPSLRVSKEWVNSEVFTVVNNTNEPSSSNGIGGSDVAVVNWSDPPATLPPQGQQGAMALNSGMLGPAPNRRFVARMEPPLELPTLAASDIYRHLGIQIQQEFKMVTYDGLLAPGWSPLAAAGAMGLGPEEASQLGRRRRRMAVQTVDQDGKPCTKQHSYTFQPFESVAGRTMRDIPFAHPRQLADILPTLRQYAFLANMIRNIFSPPSKSIDNNDVPTDTPKSTTSQLKFSEPGKPKKNMIVLSNDNPNEKKLDRLLKGFGTTEDGLNEKGKSAGVDDDANEVKVDVTLRTQLGQAPVIMLLFTVNDPAKEETAGLNKASVSLEVGLNGRVSVVDMIGLLDEPGDTEEPMSEGQKSEVIALQNQIARVLEISQDIGTLVEWILRWVQQRKGR</sequence>
<evidence type="ECO:0000256" key="1">
    <source>
        <dbReference type="ARBA" id="ARBA00004123"/>
    </source>
</evidence>
<evidence type="ECO:0000256" key="5">
    <source>
        <dbReference type="ARBA" id="ARBA00023163"/>
    </source>
</evidence>
<dbReference type="Proteomes" id="UP000541154">
    <property type="component" value="Unassembled WGS sequence"/>
</dbReference>
<evidence type="ECO:0000256" key="7">
    <source>
        <dbReference type="RuleBase" id="RU364059"/>
    </source>
</evidence>
<evidence type="ECO:0000313" key="11">
    <source>
        <dbReference type="Proteomes" id="UP000541154"/>
    </source>
</evidence>
<feature type="domain" description="Mediator complex subunit Med1" evidence="9">
    <location>
        <begin position="134"/>
        <end position="564"/>
    </location>
</feature>
<evidence type="ECO:0000313" key="10">
    <source>
        <dbReference type="EMBL" id="KAF5856849.1"/>
    </source>
</evidence>
<comment type="similarity">
    <text evidence="2 7">Belongs to the Mediator complex subunit 1 family.</text>
</comment>
<comment type="caution">
    <text evidence="10">The sequence shown here is derived from an EMBL/GenBank/DDBJ whole genome shotgun (WGS) entry which is preliminary data.</text>
</comment>
<comment type="subcellular location">
    <subcellularLocation>
        <location evidence="1 7">Nucleus</location>
    </subcellularLocation>
</comment>
<keyword evidence="5 7" id="KW-0804">Transcription</keyword>
<dbReference type="InterPro" id="IPR019680">
    <property type="entry name" value="Mediator_Med1"/>
</dbReference>